<dbReference type="AlphaFoldDB" id="A0A7W7S4G2"/>
<organism evidence="2 3">
    <name type="scientific">Streptosporangium album</name>
    <dbReference type="NCBI Taxonomy" id="47479"/>
    <lineage>
        <taxon>Bacteria</taxon>
        <taxon>Bacillati</taxon>
        <taxon>Actinomycetota</taxon>
        <taxon>Actinomycetes</taxon>
        <taxon>Streptosporangiales</taxon>
        <taxon>Streptosporangiaceae</taxon>
        <taxon>Streptosporangium</taxon>
    </lineage>
</organism>
<dbReference type="EMBL" id="JACHJU010000006">
    <property type="protein sequence ID" value="MBB4943729.1"/>
    <property type="molecule type" value="Genomic_DNA"/>
</dbReference>
<name>A0A7W7S4G2_9ACTN</name>
<reference evidence="2 3" key="1">
    <citation type="submission" date="2020-08" db="EMBL/GenBank/DDBJ databases">
        <title>Sequencing the genomes of 1000 actinobacteria strains.</title>
        <authorList>
            <person name="Klenk H.-P."/>
        </authorList>
    </citation>
    <scope>NUCLEOTIDE SEQUENCE [LARGE SCALE GENOMIC DNA]</scope>
    <source>
        <strain evidence="2 3">DSM 43023</strain>
    </source>
</reference>
<evidence type="ECO:0000256" key="1">
    <source>
        <dbReference type="SAM" id="MobiDB-lite"/>
    </source>
</evidence>
<dbReference type="RefSeq" id="WP_184759623.1">
    <property type="nucleotide sequence ID" value="NZ_BAABEK010000024.1"/>
</dbReference>
<protein>
    <submittedName>
        <fullName evidence="2">Uncharacterized protein</fullName>
    </submittedName>
</protein>
<dbReference type="Proteomes" id="UP000534286">
    <property type="component" value="Unassembled WGS sequence"/>
</dbReference>
<evidence type="ECO:0000313" key="2">
    <source>
        <dbReference type="EMBL" id="MBB4943729.1"/>
    </source>
</evidence>
<feature type="region of interest" description="Disordered" evidence="1">
    <location>
        <begin position="1"/>
        <end position="23"/>
    </location>
</feature>
<evidence type="ECO:0000313" key="3">
    <source>
        <dbReference type="Proteomes" id="UP000534286"/>
    </source>
</evidence>
<accession>A0A7W7S4G2</accession>
<feature type="compositionally biased region" description="Basic and acidic residues" evidence="1">
    <location>
        <begin position="10"/>
        <end position="23"/>
    </location>
</feature>
<comment type="caution">
    <text evidence="2">The sequence shown here is derived from an EMBL/GenBank/DDBJ whole genome shotgun (WGS) entry which is preliminary data.</text>
</comment>
<sequence length="131" mass="14216">MGGSTSARHHPMDRGHRADHVLPLMTRREATTTTCGGGSYHVIDQFDLRSATAYLLYNGTTNCVVTWKKTTGTASYLSAVIRASSGAAFTRDEGQFKIYAGPVKVNAAGKCIQWGGQSPEIYFISEWVHCG</sequence>
<keyword evidence="3" id="KW-1185">Reference proteome</keyword>
<proteinExistence type="predicted"/>
<gene>
    <name evidence="2" type="ORF">FHR32_008130</name>
</gene>